<feature type="region of interest" description="Disordered" evidence="4">
    <location>
        <begin position="382"/>
        <end position="404"/>
    </location>
</feature>
<dbReference type="Pfam" id="PF03084">
    <property type="entry name" value="Sigma_1_2"/>
    <property type="match status" value="1"/>
</dbReference>
<reference evidence="5 6" key="1">
    <citation type="journal article" date="2014" name="Genome Announc.">
        <title>Genome Sequence of the Novel Reassortant Mammalian Orthoreovirus Strain MRV00304/13, Isolated from a Calf with Diarrhea from the United States.</title>
        <authorList>
            <person name="Anbalagan S."/>
            <person name="Spaans T."/>
            <person name="Hause B.M."/>
        </authorList>
    </citation>
    <scope>NUCLEOTIDE SEQUENCE [LARGE SCALE GENOMIC DNA]</scope>
    <source>
        <strain evidence="5">C/bovine/Indiana/MRV00304/2014</strain>
    </source>
</reference>
<dbReference type="InterPro" id="IPR004317">
    <property type="entry name" value="Sigma_1_2_reovir"/>
</dbReference>
<name>A0A023VYT3_9REOV</name>
<dbReference type="Proteomes" id="UP000106293">
    <property type="component" value="Genome"/>
</dbReference>
<evidence type="ECO:0000313" key="6">
    <source>
        <dbReference type="Proteomes" id="UP000106293"/>
    </source>
</evidence>
<sequence length="418" mass="47277">MARAAFLFKTVGFGGLQNVPINDELSSHLLRAGNSPWQLTQFLDWISLGRGLATSALVPTAGSRYYQMSCLLSGTLQIPFRPNHRWRDIRFLRLVWSAPTLDGLVVAPPQVLAQPALQAQADRVYDCDDYPFLARDPRFKHRVYQQLSAVTLLNLTGFGPISYVRVDEDMWSGDVNQLLMNYFGHTFAEIAYTLCQASANRPWEYDGTYARMTQIVLSLFWLSYVGVIHQQNTYRTFYFQCNRRGDAAEVWILSCSLNHSTQVRPGNRSLFVMPTSPDWNMDVNLILSSTLTGCLCSGSQLPLIDNNSVPAVSRNIHGWTGRAGNQLHGFQVRRMVTEFCDRLRRDGVMTQAQQNQVEALADQTQQFKRDKLETWAREDDQYNQAHPNSTMFRTKPFTNAQWGRGNTGATSAAIAALI</sequence>
<dbReference type="EMBL" id="KJ676386">
    <property type="protein sequence ID" value="AHY21732.1"/>
    <property type="molecule type" value="Genomic_RNA"/>
</dbReference>
<protein>
    <submittedName>
        <fullName evidence="5">Sigma-2</fullName>
    </submittedName>
</protein>
<feature type="compositionally biased region" description="Polar residues" evidence="4">
    <location>
        <begin position="382"/>
        <end position="401"/>
    </location>
</feature>
<evidence type="ECO:0000313" key="5">
    <source>
        <dbReference type="EMBL" id="AHY21732.1"/>
    </source>
</evidence>
<dbReference type="Gene3D" id="1.10.287.1520">
    <property type="match status" value="1"/>
</dbReference>
<accession>A0A023VYT3</accession>
<proteinExistence type="predicted"/>
<keyword evidence="2" id="KW-0167">Capsid protein</keyword>
<evidence type="ECO:0000256" key="4">
    <source>
        <dbReference type="SAM" id="MobiDB-lite"/>
    </source>
</evidence>
<evidence type="ECO:0000256" key="3">
    <source>
        <dbReference type="ARBA" id="ARBA00022844"/>
    </source>
</evidence>
<organism evidence="5 6">
    <name type="scientific">Mammalian orthoreovirus</name>
    <dbReference type="NCBI Taxonomy" id="351073"/>
    <lineage>
        <taxon>Viruses</taxon>
        <taxon>Riboviria</taxon>
        <taxon>Orthornavirae</taxon>
        <taxon>Duplornaviricota</taxon>
        <taxon>Resentoviricetes</taxon>
        <taxon>Reovirales</taxon>
        <taxon>Spinareoviridae</taxon>
        <taxon>Orthoreovirus</taxon>
        <taxon>Orthoreovirus mammalis</taxon>
    </lineage>
</organism>
<keyword evidence="3" id="KW-0946">Virion</keyword>
<dbReference type="GO" id="GO:0019028">
    <property type="term" value="C:viral capsid"/>
    <property type="evidence" value="ECO:0007669"/>
    <property type="project" value="UniProtKB-KW"/>
</dbReference>
<comment type="subcellular location">
    <subcellularLocation>
        <location evidence="1">Virion</location>
    </subcellularLocation>
</comment>
<evidence type="ECO:0000256" key="1">
    <source>
        <dbReference type="ARBA" id="ARBA00004328"/>
    </source>
</evidence>
<evidence type="ECO:0000256" key="2">
    <source>
        <dbReference type="ARBA" id="ARBA00022561"/>
    </source>
</evidence>